<keyword evidence="5" id="KW-1185">Reference proteome</keyword>
<sequence length="106" mass="11244">MNAASIRVNASTVKDFPGRVVRVIGKATSVDNYSNTATLDAGGPIDVSTLSSDPLEVGKIYEVVGKCNVNDLKVSSYSVTQLSDNVNLEMAAKLASMVPKVSELFY</sequence>
<gene>
    <name evidence="4" type="ORF">METBIDRAFT_45247</name>
</gene>
<accession>A0A1A0H7H1</accession>
<dbReference type="STRING" id="869754.A0A1A0H7H1"/>
<comment type="subcellular location">
    <subcellularLocation>
        <location evidence="1">Nucleus</location>
    </subcellularLocation>
</comment>
<dbReference type="Pfam" id="PF08661">
    <property type="entry name" value="Rep_fac-A_3"/>
    <property type="match status" value="1"/>
</dbReference>
<keyword evidence="3" id="KW-0539">Nucleus</keyword>
<organism evidence="4 5">
    <name type="scientific">Metschnikowia bicuspidata var. bicuspidata NRRL YB-4993</name>
    <dbReference type="NCBI Taxonomy" id="869754"/>
    <lineage>
        <taxon>Eukaryota</taxon>
        <taxon>Fungi</taxon>
        <taxon>Dikarya</taxon>
        <taxon>Ascomycota</taxon>
        <taxon>Saccharomycotina</taxon>
        <taxon>Pichiomycetes</taxon>
        <taxon>Metschnikowiaceae</taxon>
        <taxon>Metschnikowia</taxon>
    </lineage>
</organism>
<evidence type="ECO:0000256" key="1">
    <source>
        <dbReference type="ARBA" id="ARBA00004123"/>
    </source>
</evidence>
<dbReference type="Proteomes" id="UP000092555">
    <property type="component" value="Unassembled WGS sequence"/>
</dbReference>
<dbReference type="RefSeq" id="XP_018710367.1">
    <property type="nucleotide sequence ID" value="XM_018857898.1"/>
</dbReference>
<evidence type="ECO:0000313" key="5">
    <source>
        <dbReference type="Proteomes" id="UP000092555"/>
    </source>
</evidence>
<evidence type="ECO:0000256" key="2">
    <source>
        <dbReference type="ARBA" id="ARBA00009761"/>
    </source>
</evidence>
<dbReference type="GO" id="GO:0003677">
    <property type="term" value="F:DNA binding"/>
    <property type="evidence" value="ECO:0007669"/>
    <property type="project" value="InterPro"/>
</dbReference>
<dbReference type="Gene3D" id="2.40.50.140">
    <property type="entry name" value="Nucleic acid-binding proteins"/>
    <property type="match status" value="1"/>
</dbReference>
<dbReference type="InterPro" id="IPR013970">
    <property type="entry name" value="Rfa2"/>
</dbReference>
<dbReference type="SUPFAM" id="SSF50249">
    <property type="entry name" value="Nucleic acid-binding proteins"/>
    <property type="match status" value="1"/>
</dbReference>
<evidence type="ECO:0000313" key="4">
    <source>
        <dbReference type="EMBL" id="OBA19842.1"/>
    </source>
</evidence>
<dbReference type="EMBL" id="LXTC01000005">
    <property type="protein sequence ID" value="OBA19842.1"/>
    <property type="molecule type" value="Genomic_DNA"/>
</dbReference>
<comment type="caution">
    <text evidence="4">The sequence shown here is derived from an EMBL/GenBank/DDBJ whole genome shotgun (WGS) entry which is preliminary data.</text>
</comment>
<comment type="similarity">
    <text evidence="2">Belongs to the replication factor A protein 3 family.</text>
</comment>
<reference evidence="4 5" key="1">
    <citation type="submission" date="2016-05" db="EMBL/GenBank/DDBJ databases">
        <title>Comparative genomics of biotechnologically important yeasts.</title>
        <authorList>
            <consortium name="DOE Joint Genome Institute"/>
            <person name="Riley R."/>
            <person name="Haridas S."/>
            <person name="Wolfe K.H."/>
            <person name="Lopes M.R."/>
            <person name="Hittinger C.T."/>
            <person name="Goker M."/>
            <person name="Salamov A."/>
            <person name="Wisecaver J."/>
            <person name="Long T.M."/>
            <person name="Aerts A.L."/>
            <person name="Barry K."/>
            <person name="Choi C."/>
            <person name="Clum A."/>
            <person name="Coughlan A.Y."/>
            <person name="Deshpande S."/>
            <person name="Douglass A.P."/>
            <person name="Hanson S.J."/>
            <person name="Klenk H.-P."/>
            <person name="LaButti K."/>
            <person name="Lapidus A."/>
            <person name="Lindquist E."/>
            <person name="Lipzen A."/>
            <person name="Meier-kolthoff J.P."/>
            <person name="Ohm R.A."/>
            <person name="Otillar R.P."/>
            <person name="Pangilinan J."/>
            <person name="Peng Y."/>
            <person name="Rokas A."/>
            <person name="Rosa C.A."/>
            <person name="Scheuner C."/>
            <person name="Sibirny A.A."/>
            <person name="Slot J.C."/>
            <person name="Stielow J.B."/>
            <person name="Sun H."/>
            <person name="Kurtzman C.P."/>
            <person name="Blackwell M."/>
            <person name="Grigoriev I.V."/>
            <person name="Jeffries T.W."/>
        </authorList>
    </citation>
    <scope>NUCLEOTIDE SEQUENCE [LARGE SCALE GENOMIC DNA]</scope>
    <source>
        <strain evidence="4 5">NRRL YB-4993</strain>
    </source>
</reference>
<name>A0A1A0H7H1_9ASCO</name>
<dbReference type="GO" id="GO:0031981">
    <property type="term" value="C:nuclear lumen"/>
    <property type="evidence" value="ECO:0007669"/>
    <property type="project" value="UniProtKB-ARBA"/>
</dbReference>
<dbReference type="GeneID" id="30030874"/>
<dbReference type="InterPro" id="IPR012340">
    <property type="entry name" value="NA-bd_OB-fold"/>
</dbReference>
<dbReference type="AlphaFoldDB" id="A0A1A0H7H1"/>
<dbReference type="GO" id="GO:0006281">
    <property type="term" value="P:DNA repair"/>
    <property type="evidence" value="ECO:0007669"/>
    <property type="project" value="InterPro"/>
</dbReference>
<evidence type="ECO:0000256" key="3">
    <source>
        <dbReference type="ARBA" id="ARBA00023242"/>
    </source>
</evidence>
<dbReference type="GO" id="GO:0006260">
    <property type="term" value="P:DNA replication"/>
    <property type="evidence" value="ECO:0007669"/>
    <property type="project" value="InterPro"/>
</dbReference>
<dbReference type="OrthoDB" id="188186at2759"/>
<protein>
    <submittedName>
        <fullName evidence="4">Replication factor A protein 3</fullName>
    </submittedName>
</protein>
<dbReference type="GO" id="GO:0006310">
    <property type="term" value="P:DNA recombination"/>
    <property type="evidence" value="ECO:0007669"/>
    <property type="project" value="InterPro"/>
</dbReference>
<proteinExistence type="inferred from homology"/>